<evidence type="ECO:0000313" key="2">
    <source>
        <dbReference type="Proteomes" id="UP001164929"/>
    </source>
</evidence>
<proteinExistence type="predicted"/>
<accession>A0AAD6MHX7</accession>
<dbReference type="AlphaFoldDB" id="A0AAD6MHX7"/>
<dbReference type="Proteomes" id="UP001164929">
    <property type="component" value="Chromosome 9"/>
</dbReference>
<reference evidence="1" key="1">
    <citation type="journal article" date="2023" name="Mol. Ecol. Resour.">
        <title>Chromosome-level genome assembly of a triploid poplar Populus alba 'Berolinensis'.</title>
        <authorList>
            <person name="Chen S."/>
            <person name="Yu Y."/>
            <person name="Wang X."/>
            <person name="Wang S."/>
            <person name="Zhang T."/>
            <person name="Zhou Y."/>
            <person name="He R."/>
            <person name="Meng N."/>
            <person name="Wang Y."/>
            <person name="Liu W."/>
            <person name="Liu Z."/>
            <person name="Liu J."/>
            <person name="Guo Q."/>
            <person name="Huang H."/>
            <person name="Sederoff R.R."/>
            <person name="Wang G."/>
            <person name="Qu G."/>
            <person name="Chen S."/>
        </authorList>
    </citation>
    <scope>NUCLEOTIDE SEQUENCE</scope>
    <source>
        <strain evidence="1">SC-2020</strain>
    </source>
</reference>
<organism evidence="1 2">
    <name type="scientific">Populus alba x Populus x berolinensis</name>
    <dbReference type="NCBI Taxonomy" id="444605"/>
    <lineage>
        <taxon>Eukaryota</taxon>
        <taxon>Viridiplantae</taxon>
        <taxon>Streptophyta</taxon>
        <taxon>Embryophyta</taxon>
        <taxon>Tracheophyta</taxon>
        <taxon>Spermatophyta</taxon>
        <taxon>Magnoliopsida</taxon>
        <taxon>eudicotyledons</taxon>
        <taxon>Gunneridae</taxon>
        <taxon>Pentapetalae</taxon>
        <taxon>rosids</taxon>
        <taxon>fabids</taxon>
        <taxon>Malpighiales</taxon>
        <taxon>Salicaceae</taxon>
        <taxon>Saliceae</taxon>
        <taxon>Populus</taxon>
    </lineage>
</organism>
<name>A0AAD6MHX7_9ROSI</name>
<keyword evidence="2" id="KW-1185">Reference proteome</keyword>
<dbReference type="EMBL" id="JAQIZT010000009">
    <property type="protein sequence ID" value="KAJ6985879.1"/>
    <property type="molecule type" value="Genomic_DNA"/>
</dbReference>
<protein>
    <submittedName>
        <fullName evidence="1">Uncharacterized protein</fullName>
    </submittedName>
</protein>
<evidence type="ECO:0000313" key="1">
    <source>
        <dbReference type="EMBL" id="KAJ6985879.1"/>
    </source>
</evidence>
<comment type="caution">
    <text evidence="1">The sequence shown here is derived from an EMBL/GenBank/DDBJ whole genome shotgun (WGS) entry which is preliminary data.</text>
</comment>
<sequence>MRSIYEAIFLLVDHASAPFIYCRMIECAKTWDETLRERRDSLLNCLNLTDQQTIPGDDA</sequence>
<gene>
    <name evidence="1" type="ORF">NC653_023722</name>
</gene>